<keyword evidence="3" id="KW-1185">Reference proteome</keyword>
<reference evidence="3" key="1">
    <citation type="journal article" date="2021" name="Nat. Commun.">
        <title>Genomic analyses provide insights into spinach domestication and the genetic basis of agronomic traits.</title>
        <authorList>
            <person name="Cai X."/>
            <person name="Sun X."/>
            <person name="Xu C."/>
            <person name="Sun H."/>
            <person name="Wang X."/>
            <person name="Ge C."/>
            <person name="Zhang Z."/>
            <person name="Wang Q."/>
            <person name="Fei Z."/>
            <person name="Jiao C."/>
            <person name="Wang Q."/>
        </authorList>
    </citation>
    <scope>NUCLEOTIDE SEQUENCE [LARGE SCALE GENOMIC DNA]</scope>
    <source>
        <strain evidence="3">cv. Varoflay</strain>
    </source>
</reference>
<dbReference type="Proteomes" id="UP000813463">
    <property type="component" value="Chromosome 6"/>
</dbReference>
<gene>
    <name evidence="4" type="primary">LOC130463042</name>
</gene>
<dbReference type="GeneID" id="130463042"/>
<dbReference type="Pfam" id="PF14111">
    <property type="entry name" value="DUF4283"/>
    <property type="match status" value="1"/>
</dbReference>
<dbReference type="PANTHER" id="PTHR33233">
    <property type="entry name" value="ENDONUCLEASE/EXONUCLEASE/PHOSPHATASE"/>
    <property type="match status" value="1"/>
</dbReference>
<proteinExistence type="predicted"/>
<feature type="region of interest" description="Disordered" evidence="1">
    <location>
        <begin position="1"/>
        <end position="74"/>
    </location>
</feature>
<protein>
    <recommendedName>
        <fullName evidence="2">DUF4283 domain-containing protein</fullName>
    </recommendedName>
</protein>
<sequence>MRDDGEEVLPRKSNPRNEGERREKSERGREARLSSDQAPRNEGERREKSERGREAGGRQILTPKSALQHQQSSQVRDDFNAWLNGLQSGNDARSHFQSKNGANRISDQILQSLDNVDNTVNEHIGRHINNLNTEPLPEIVQIELEDIQDEISFWESAILLYVLGDNPPQNVMEGYVRRIWAKFGVDKVSLVGRGLFLVRFTTMENCQKVINGGFQFFDGKPVVVKPWSADMNIAKEPTKKLPIWIQLPRLEVKYWGDKSLAKIVSHFGTMIKVDQDTLNRDKLMFAKVLVEVDIDQKFPNVIQFLNKNGVTRKVWRPKVVSQASTTREEIDKDTQAITSSCFVQATRFSKHRGQQLKPVNTANKFQMLSVEGDNDSVEIQVEHSNEVGLNRKQKQLKVREMISYHKAKLFSLLGTRVKASKMGNLYLNLCPTWCFSTNSSCHNNGRTVIAWDAAAFTIDIIHMTSQVIHCSVTPSSTQESFFCTFVYGLNTAREREALWNTLSYVARVCSTSSWITMGDFNAIMELEDRIGSRVLANSNWGDYFENAEACFLPEEDFDHCPMVLSTHKTDAVKRPFRFYNMWTSSPKFLEIVQTHWCKEYVRCRDEFLSAQKQLHSNPTNCEMATDERDSAEQYRAAKANYDSFMHQRAKLHWLEHGDEKSKAFHQSIKQRRKQNQIYSLQTGDGEWINSSEGVQKAFLDFYSNLFRSSMAHRIPVKSTIVDRGVRLSNTHIDMLDCNFSMEDIKGVLDSIPSNKAPGLDGFNSFFFKSSWDIIKTDLCSSNQDFFRTGKLLKEINVTSITLIPKVSVPSSVSDFRPIACCSVVYKCILKLQCAKLNTVLPDIISPNQGAFVAGRSILHNVLVCQDITGQLLYET</sequence>
<dbReference type="RefSeq" id="XP_056688039.1">
    <property type="nucleotide sequence ID" value="XM_056832061.1"/>
</dbReference>
<reference evidence="4" key="2">
    <citation type="submission" date="2025-08" db="UniProtKB">
        <authorList>
            <consortium name="RefSeq"/>
        </authorList>
    </citation>
    <scope>IDENTIFICATION</scope>
    <source>
        <tissue evidence="4">Leaf</tissue>
    </source>
</reference>
<evidence type="ECO:0000313" key="3">
    <source>
        <dbReference type="Proteomes" id="UP000813463"/>
    </source>
</evidence>
<accession>A0ABM3QXE8</accession>
<dbReference type="InterPro" id="IPR025558">
    <property type="entry name" value="DUF4283"/>
</dbReference>
<evidence type="ECO:0000259" key="2">
    <source>
        <dbReference type="Pfam" id="PF14111"/>
    </source>
</evidence>
<feature type="compositionally biased region" description="Polar residues" evidence="1">
    <location>
        <begin position="65"/>
        <end position="74"/>
    </location>
</feature>
<evidence type="ECO:0000256" key="1">
    <source>
        <dbReference type="SAM" id="MobiDB-lite"/>
    </source>
</evidence>
<evidence type="ECO:0000313" key="4">
    <source>
        <dbReference type="RefSeq" id="XP_056688039.1"/>
    </source>
</evidence>
<organism evidence="3 4">
    <name type="scientific">Spinacia oleracea</name>
    <name type="common">Spinach</name>
    <dbReference type="NCBI Taxonomy" id="3562"/>
    <lineage>
        <taxon>Eukaryota</taxon>
        <taxon>Viridiplantae</taxon>
        <taxon>Streptophyta</taxon>
        <taxon>Embryophyta</taxon>
        <taxon>Tracheophyta</taxon>
        <taxon>Spermatophyta</taxon>
        <taxon>Magnoliopsida</taxon>
        <taxon>eudicotyledons</taxon>
        <taxon>Gunneridae</taxon>
        <taxon>Pentapetalae</taxon>
        <taxon>Caryophyllales</taxon>
        <taxon>Chenopodiaceae</taxon>
        <taxon>Chenopodioideae</taxon>
        <taxon>Anserineae</taxon>
        <taxon>Spinacia</taxon>
    </lineage>
</organism>
<feature type="compositionally biased region" description="Basic and acidic residues" evidence="1">
    <location>
        <begin position="15"/>
        <end position="56"/>
    </location>
</feature>
<dbReference type="PANTHER" id="PTHR33233:SF17">
    <property type="entry name" value="DUF4283 DOMAIN-CONTAINING PROTEIN"/>
    <property type="match status" value="1"/>
</dbReference>
<dbReference type="InterPro" id="IPR036691">
    <property type="entry name" value="Endo/exonu/phosph_ase_sf"/>
</dbReference>
<dbReference type="Gene3D" id="3.60.10.10">
    <property type="entry name" value="Endonuclease/exonuclease/phosphatase"/>
    <property type="match status" value="1"/>
</dbReference>
<dbReference type="SUPFAM" id="SSF56219">
    <property type="entry name" value="DNase I-like"/>
    <property type="match status" value="1"/>
</dbReference>
<feature type="domain" description="DUF4283" evidence="2">
    <location>
        <begin position="153"/>
        <end position="233"/>
    </location>
</feature>
<name>A0ABM3QXE8_SPIOL</name>